<evidence type="ECO:0000256" key="1">
    <source>
        <dbReference type="SAM" id="SignalP"/>
    </source>
</evidence>
<proteinExistence type="predicted"/>
<sequence>MLSSVVFVLMLVFIFMIETDKRMTYQQIWTNLSVGRSQVHKILHEHLAVRKLCTRRIPNKLIKTQKVRHINWCLEMIQRFASGDSNAVTTYVQALLKDASPVHRALVQRRLGHPSRSLHL</sequence>
<feature type="chain" id="PRO_5020021880" description="Mariner Mos1 transposase" evidence="1">
    <location>
        <begin position="20"/>
        <end position="120"/>
    </location>
</feature>
<keyword evidence="1" id="KW-0732">Signal</keyword>
<name>A0A4C1W1U2_EUMVA</name>
<dbReference type="Proteomes" id="UP000299102">
    <property type="component" value="Unassembled WGS sequence"/>
</dbReference>
<gene>
    <name evidence="2" type="ORF">EVAR_23504_1</name>
</gene>
<organism evidence="2 3">
    <name type="scientific">Eumeta variegata</name>
    <name type="common">Bagworm moth</name>
    <name type="synonym">Eumeta japonica</name>
    <dbReference type="NCBI Taxonomy" id="151549"/>
    <lineage>
        <taxon>Eukaryota</taxon>
        <taxon>Metazoa</taxon>
        <taxon>Ecdysozoa</taxon>
        <taxon>Arthropoda</taxon>
        <taxon>Hexapoda</taxon>
        <taxon>Insecta</taxon>
        <taxon>Pterygota</taxon>
        <taxon>Neoptera</taxon>
        <taxon>Endopterygota</taxon>
        <taxon>Lepidoptera</taxon>
        <taxon>Glossata</taxon>
        <taxon>Ditrysia</taxon>
        <taxon>Tineoidea</taxon>
        <taxon>Psychidae</taxon>
        <taxon>Oiketicinae</taxon>
        <taxon>Eumeta</taxon>
    </lineage>
</organism>
<evidence type="ECO:0008006" key="4">
    <source>
        <dbReference type="Google" id="ProtNLM"/>
    </source>
</evidence>
<dbReference type="AlphaFoldDB" id="A0A4C1W1U2"/>
<comment type="caution">
    <text evidence="2">The sequence shown here is derived from an EMBL/GenBank/DDBJ whole genome shotgun (WGS) entry which is preliminary data.</text>
</comment>
<accession>A0A4C1W1U2</accession>
<feature type="signal peptide" evidence="1">
    <location>
        <begin position="1"/>
        <end position="19"/>
    </location>
</feature>
<keyword evidence="3" id="KW-1185">Reference proteome</keyword>
<evidence type="ECO:0000313" key="3">
    <source>
        <dbReference type="Proteomes" id="UP000299102"/>
    </source>
</evidence>
<evidence type="ECO:0000313" key="2">
    <source>
        <dbReference type="EMBL" id="GBP45031.1"/>
    </source>
</evidence>
<protein>
    <recommendedName>
        <fullName evidence="4">Mariner Mos1 transposase</fullName>
    </recommendedName>
</protein>
<dbReference type="OrthoDB" id="10017160at2759"/>
<dbReference type="EMBL" id="BGZK01000463">
    <property type="protein sequence ID" value="GBP45031.1"/>
    <property type="molecule type" value="Genomic_DNA"/>
</dbReference>
<reference evidence="2 3" key="1">
    <citation type="journal article" date="2019" name="Commun. Biol.">
        <title>The bagworm genome reveals a unique fibroin gene that provides high tensile strength.</title>
        <authorList>
            <person name="Kono N."/>
            <person name="Nakamura H."/>
            <person name="Ohtoshi R."/>
            <person name="Tomita M."/>
            <person name="Numata K."/>
            <person name="Arakawa K."/>
        </authorList>
    </citation>
    <scope>NUCLEOTIDE SEQUENCE [LARGE SCALE GENOMIC DNA]</scope>
</reference>